<dbReference type="EMBL" id="AWUE01012984">
    <property type="protein sequence ID" value="OMP07949.1"/>
    <property type="molecule type" value="Genomic_DNA"/>
</dbReference>
<name>A0A1R3KLL5_9ROSI</name>
<dbReference type="AlphaFoldDB" id="A0A1R3KLL5"/>
<comment type="caution">
    <text evidence="1">The sequence shown here is derived from an EMBL/GenBank/DDBJ whole genome shotgun (WGS) entry which is preliminary data.</text>
</comment>
<dbReference type="PANTHER" id="PTHR33593">
    <property type="entry name" value="DUF1442 FAMILY PROTEIN"/>
    <property type="match status" value="1"/>
</dbReference>
<dbReference type="InterPro" id="IPR009902">
    <property type="entry name" value="DUF1442"/>
</dbReference>
<dbReference type="OrthoDB" id="774871at2759"/>
<dbReference type="InterPro" id="IPR029063">
    <property type="entry name" value="SAM-dependent_MTases_sf"/>
</dbReference>
<dbReference type="PANTHER" id="PTHR33593:SF16">
    <property type="entry name" value="OS08G0110600 PROTEIN"/>
    <property type="match status" value="1"/>
</dbReference>
<sequence length="210" mass="23102">MQNKVVSYGDNRLETRKSSVIEPKCMELISALAAGKRAKLIVEITTQGITPLTVALGVAAKQSGGQLICIVVGNGKGKRNCYYNYSIKAKADLEHVIKLVVTGNPCEILMQLKNIDFAVIDCNFEDYLKVFTNLDVNLTSSTVIVRNVDQYQRNKGGMVSYGQVVKRSKGIGSVTLPIGDGIELTRIGSSSSTFSRGRRRHKRFHVTFEN</sequence>
<dbReference type="Gene3D" id="3.40.50.150">
    <property type="entry name" value="Vaccinia Virus protein VP39"/>
    <property type="match status" value="1"/>
</dbReference>
<evidence type="ECO:0000313" key="2">
    <source>
        <dbReference type="Proteomes" id="UP000187203"/>
    </source>
</evidence>
<dbReference type="Pfam" id="PF07279">
    <property type="entry name" value="DUF1442"/>
    <property type="match status" value="1"/>
</dbReference>
<protein>
    <submittedName>
        <fullName evidence="1">Uncharacterized protein</fullName>
    </submittedName>
</protein>
<organism evidence="1 2">
    <name type="scientific">Corchorus olitorius</name>
    <dbReference type="NCBI Taxonomy" id="93759"/>
    <lineage>
        <taxon>Eukaryota</taxon>
        <taxon>Viridiplantae</taxon>
        <taxon>Streptophyta</taxon>
        <taxon>Embryophyta</taxon>
        <taxon>Tracheophyta</taxon>
        <taxon>Spermatophyta</taxon>
        <taxon>Magnoliopsida</taxon>
        <taxon>eudicotyledons</taxon>
        <taxon>Gunneridae</taxon>
        <taxon>Pentapetalae</taxon>
        <taxon>rosids</taxon>
        <taxon>malvids</taxon>
        <taxon>Malvales</taxon>
        <taxon>Malvaceae</taxon>
        <taxon>Grewioideae</taxon>
        <taxon>Apeibeae</taxon>
        <taxon>Corchorus</taxon>
    </lineage>
</organism>
<accession>A0A1R3KLL5</accession>
<keyword evidence="2" id="KW-1185">Reference proteome</keyword>
<dbReference type="Proteomes" id="UP000187203">
    <property type="component" value="Unassembled WGS sequence"/>
</dbReference>
<reference evidence="2" key="1">
    <citation type="submission" date="2013-09" db="EMBL/GenBank/DDBJ databases">
        <title>Corchorus olitorius genome sequencing.</title>
        <authorList>
            <person name="Alam M."/>
            <person name="Haque M.S."/>
            <person name="Islam M.S."/>
            <person name="Emdad E.M."/>
            <person name="Islam M.M."/>
            <person name="Ahmed B."/>
            <person name="Halim A."/>
            <person name="Hossen Q.M.M."/>
            <person name="Hossain M.Z."/>
            <person name="Ahmed R."/>
            <person name="Khan M.M."/>
            <person name="Islam R."/>
            <person name="Rashid M.M."/>
            <person name="Khan S.A."/>
            <person name="Rahman M.S."/>
            <person name="Alam M."/>
            <person name="Yahiya A.S."/>
            <person name="Khan M.S."/>
            <person name="Azam M.S."/>
            <person name="Haque T."/>
            <person name="Lashkar M.Z.H."/>
            <person name="Akhand A.I."/>
            <person name="Morshed G."/>
            <person name="Roy S."/>
            <person name="Uddin K.S."/>
            <person name="Rabeya T."/>
            <person name="Hossain A.S."/>
            <person name="Chowdhury A."/>
            <person name="Snigdha A.R."/>
            <person name="Mortoza M.S."/>
            <person name="Matin S.A."/>
            <person name="Hoque S.M.E."/>
            <person name="Islam M.K."/>
            <person name="Roy D.K."/>
            <person name="Haider R."/>
            <person name="Moosa M.M."/>
            <person name="Elias S.M."/>
            <person name="Hasan A.M."/>
            <person name="Jahan S."/>
            <person name="Shafiuddin M."/>
            <person name="Mahmood N."/>
            <person name="Shommy N.S."/>
        </authorList>
    </citation>
    <scope>NUCLEOTIDE SEQUENCE [LARGE SCALE GENOMIC DNA]</scope>
    <source>
        <strain evidence="2">cv. O-4</strain>
    </source>
</reference>
<evidence type="ECO:0000313" key="1">
    <source>
        <dbReference type="EMBL" id="OMP07949.1"/>
    </source>
</evidence>
<gene>
    <name evidence="1" type="ORF">COLO4_06912</name>
</gene>
<proteinExistence type="predicted"/>